<proteinExistence type="predicted"/>
<protein>
    <submittedName>
        <fullName evidence="2">DUF885 domain-containing protein</fullName>
    </submittedName>
</protein>
<organism evidence="2 3">
    <name type="scientific">Hyalangium rubrum</name>
    <dbReference type="NCBI Taxonomy" id="3103134"/>
    <lineage>
        <taxon>Bacteria</taxon>
        <taxon>Pseudomonadati</taxon>
        <taxon>Myxococcota</taxon>
        <taxon>Myxococcia</taxon>
        <taxon>Myxococcales</taxon>
        <taxon>Cystobacterineae</taxon>
        <taxon>Archangiaceae</taxon>
        <taxon>Hyalangium</taxon>
    </lineage>
</organism>
<dbReference type="Pfam" id="PF05960">
    <property type="entry name" value="DUF885"/>
    <property type="match status" value="1"/>
</dbReference>
<dbReference type="PANTHER" id="PTHR33361:SF2">
    <property type="entry name" value="DUF885 DOMAIN-CONTAINING PROTEIN"/>
    <property type="match status" value="1"/>
</dbReference>
<dbReference type="PANTHER" id="PTHR33361">
    <property type="entry name" value="GLR0591 PROTEIN"/>
    <property type="match status" value="1"/>
</dbReference>
<dbReference type="PROSITE" id="PS51257">
    <property type="entry name" value="PROKAR_LIPOPROTEIN"/>
    <property type="match status" value="1"/>
</dbReference>
<accession>A0ABU5GXZ2</accession>
<keyword evidence="1" id="KW-0732">Signal</keyword>
<reference evidence="2 3" key="1">
    <citation type="submission" date="2023-12" db="EMBL/GenBank/DDBJ databases">
        <title>the genome sequence of Hyalangium sp. s54d21.</title>
        <authorList>
            <person name="Zhang X."/>
        </authorList>
    </citation>
    <scope>NUCLEOTIDE SEQUENCE [LARGE SCALE GENOMIC DNA]</scope>
    <source>
        <strain evidence="3">s54d21</strain>
    </source>
</reference>
<dbReference type="RefSeq" id="WP_321544447.1">
    <property type="nucleotide sequence ID" value="NZ_JAXIVS010000001.1"/>
</dbReference>
<feature type="signal peptide" evidence="1">
    <location>
        <begin position="1"/>
        <end position="30"/>
    </location>
</feature>
<feature type="chain" id="PRO_5045097112" evidence="1">
    <location>
        <begin position="31"/>
        <end position="605"/>
    </location>
</feature>
<evidence type="ECO:0000313" key="2">
    <source>
        <dbReference type="EMBL" id="MDY7225744.1"/>
    </source>
</evidence>
<dbReference type="EMBL" id="JAXIVS010000001">
    <property type="protein sequence ID" value="MDY7225744.1"/>
    <property type="molecule type" value="Genomic_DNA"/>
</dbReference>
<evidence type="ECO:0000256" key="1">
    <source>
        <dbReference type="SAM" id="SignalP"/>
    </source>
</evidence>
<dbReference type="InterPro" id="IPR010281">
    <property type="entry name" value="DUF885"/>
</dbReference>
<name>A0ABU5GXZ2_9BACT</name>
<keyword evidence="3" id="KW-1185">Reference proteome</keyword>
<evidence type="ECO:0000313" key="3">
    <source>
        <dbReference type="Proteomes" id="UP001291309"/>
    </source>
</evidence>
<gene>
    <name evidence="2" type="ORF">SYV04_05095</name>
</gene>
<dbReference type="Proteomes" id="UP001291309">
    <property type="component" value="Unassembled WGS sequence"/>
</dbReference>
<comment type="caution">
    <text evidence="2">The sequence shown here is derived from an EMBL/GenBank/DDBJ whole genome shotgun (WGS) entry which is preliminary data.</text>
</comment>
<sequence>MRPVSTASFPAAIGHLALVLLLAAGCRDTAAPPEEERPRLPTADEVREELAPLAFDAFVERSFRILLRRSPESVVELGLERELDVGRTFLDDVSDAFAAETRAQQGVVLELLKGHDRAALSRTQQVTYDVYAWWLEERQRDARFEAQDYRINPTLASVNGGMELFFTDVHPLRDVADVESYVGRLGRVAEKLGQVEETLRRQEAAGVRLPQPLLRIVRPQLQSLSTMSPHSTPFYASLLERGTFLSGPDRERLLGRAEELVRTSVQPAYASLARLLAAQEPLAPTALGVWQLPDGEAYYAHTLRRHVTADVTAEELHQLGLRELEALHREMRARFTALGFPAGETIAQGLERAAQAGGTVPASQVVSTYTLIIEQAQARLGEAFDLVPSAAVEVVGGEAGGFYVPPSLDGSRPGAFFAAATRPEARFGMRTLAYHEAVPGHHLQLGVAQDLALPLVRRVVGFTGSTEGWALYAERLASELGWYQDDALGDVGRLQAEAFRAARLVVDTGIHDRRWTQAQAIQFMQDNVGFSQGAANGQVIRYAAWPGQATAYMTGALRLRALRERVRTTKGEAFELKAFHRAVLSHGSLPLELLERVVAADLGLP</sequence>